<keyword evidence="2" id="KW-1185">Reference proteome</keyword>
<dbReference type="Ensembl" id="ENSCJAT00000088845.2">
    <property type="protein sequence ID" value="ENSCJAP00000074990.1"/>
    <property type="gene ID" value="ENSCJAG00000057446.2"/>
</dbReference>
<dbReference type="Proteomes" id="UP000008225">
    <property type="component" value="Chromosome 1"/>
</dbReference>
<sequence>MVVHTAISLASLRANSPPAKHPLFFPQMKQAGVQWHDLDSPQPPPPGFKQFFCLSLPSSWNYRHVPPRPAIFVFLVETEFLHFGQAGLELPTSGDPPTSASQRAGIIGMSHRAWLAPDSHKIIGVNKWFINSDFLPPYSLKKGHDLSGFSLGRIFIVIISFLKSSRLILGRRKEKSLL</sequence>
<organism evidence="1 2">
    <name type="scientific">Callithrix jacchus</name>
    <name type="common">White-tufted-ear marmoset</name>
    <name type="synonym">Simia Jacchus</name>
    <dbReference type="NCBI Taxonomy" id="9483"/>
    <lineage>
        <taxon>Eukaryota</taxon>
        <taxon>Metazoa</taxon>
        <taxon>Chordata</taxon>
        <taxon>Craniata</taxon>
        <taxon>Vertebrata</taxon>
        <taxon>Euteleostomi</taxon>
        <taxon>Mammalia</taxon>
        <taxon>Eutheria</taxon>
        <taxon>Euarchontoglires</taxon>
        <taxon>Primates</taxon>
        <taxon>Haplorrhini</taxon>
        <taxon>Platyrrhini</taxon>
        <taxon>Cebidae</taxon>
        <taxon>Callitrichinae</taxon>
        <taxon>Callithrix</taxon>
        <taxon>Callithrix</taxon>
    </lineage>
</organism>
<accession>A0A5F4WBC8</accession>
<reference evidence="1" key="2">
    <citation type="submission" date="2025-08" db="UniProtKB">
        <authorList>
            <consortium name="Ensembl"/>
        </authorList>
    </citation>
    <scope>IDENTIFICATION</scope>
</reference>
<proteinExistence type="predicted"/>
<name>A0A5F4WBC8_CALJA</name>
<reference evidence="1" key="3">
    <citation type="submission" date="2025-09" db="UniProtKB">
        <authorList>
            <consortium name="Ensembl"/>
        </authorList>
    </citation>
    <scope>IDENTIFICATION</scope>
</reference>
<dbReference type="PANTHER" id="PTHR46254:SF3">
    <property type="entry name" value="SECRETED PROTEIN"/>
    <property type="match status" value="1"/>
</dbReference>
<protein>
    <submittedName>
        <fullName evidence="1">Uncharacterized protein</fullName>
    </submittedName>
</protein>
<evidence type="ECO:0000313" key="1">
    <source>
        <dbReference type="Ensembl" id="ENSCJAP00000074990.1"/>
    </source>
</evidence>
<reference evidence="1" key="1">
    <citation type="submission" date="2009-03" db="EMBL/GenBank/DDBJ databases">
        <authorList>
            <person name="Warren W."/>
            <person name="Ye L."/>
            <person name="Minx P."/>
            <person name="Worley K."/>
            <person name="Gibbs R."/>
            <person name="Wilson R.K."/>
        </authorList>
    </citation>
    <scope>NUCLEOTIDE SEQUENCE [LARGE SCALE GENOMIC DNA]</scope>
</reference>
<dbReference type="InParanoid" id="A0A5F4WBC8"/>
<dbReference type="PRINTS" id="PR02045">
    <property type="entry name" value="F138DOMAIN"/>
</dbReference>
<dbReference type="GeneTree" id="ENSGT00940000164709"/>
<dbReference type="AlphaFoldDB" id="A0A5F4WBC8"/>
<evidence type="ECO:0000313" key="2">
    <source>
        <dbReference type="Proteomes" id="UP000008225"/>
    </source>
</evidence>
<dbReference type="PANTHER" id="PTHR46254">
    <property type="entry name" value="PROTEIN GVQW1-RELATED"/>
    <property type="match status" value="1"/>
</dbReference>